<evidence type="ECO:0000256" key="6">
    <source>
        <dbReference type="ARBA" id="ARBA00023015"/>
    </source>
</evidence>
<evidence type="ECO:0000313" key="11">
    <source>
        <dbReference type="EMBL" id="RMX40862.1"/>
    </source>
</evidence>
<dbReference type="GO" id="GO:0035097">
    <property type="term" value="C:histone methyltransferase complex"/>
    <property type="evidence" value="ECO:0007669"/>
    <property type="project" value="TreeGrafter"/>
</dbReference>
<evidence type="ECO:0000256" key="3">
    <source>
        <dbReference type="ARBA" id="ARBA00022491"/>
    </source>
</evidence>
<comment type="caution">
    <text evidence="11">The sequence shown here is derived from an EMBL/GenBank/DDBJ whole genome shotgun (WGS) entry which is preliminary data.</text>
</comment>
<evidence type="ECO:0000256" key="10">
    <source>
        <dbReference type="SAM" id="MobiDB-lite"/>
    </source>
</evidence>
<dbReference type="CDD" id="cd14456">
    <property type="entry name" value="Menin"/>
    <property type="match status" value="1"/>
</dbReference>
<keyword evidence="12" id="KW-1185">Reference proteome</keyword>
<organism evidence="11 12">
    <name type="scientific">Pocillopora damicornis</name>
    <name type="common">Cauliflower coral</name>
    <name type="synonym">Millepora damicornis</name>
    <dbReference type="NCBI Taxonomy" id="46731"/>
    <lineage>
        <taxon>Eukaryota</taxon>
        <taxon>Metazoa</taxon>
        <taxon>Cnidaria</taxon>
        <taxon>Anthozoa</taxon>
        <taxon>Hexacorallia</taxon>
        <taxon>Scleractinia</taxon>
        <taxon>Astrocoeniina</taxon>
        <taxon>Pocilloporidae</taxon>
        <taxon>Pocillopora</taxon>
    </lineage>
</organism>
<evidence type="ECO:0000256" key="7">
    <source>
        <dbReference type="ARBA" id="ARBA00023125"/>
    </source>
</evidence>
<evidence type="ECO:0000256" key="5">
    <source>
        <dbReference type="ARBA" id="ARBA00022853"/>
    </source>
</evidence>
<evidence type="ECO:0000256" key="9">
    <source>
        <dbReference type="ARBA" id="ARBA00023242"/>
    </source>
</evidence>
<dbReference type="GO" id="GO:0008285">
    <property type="term" value="P:negative regulation of cell population proliferation"/>
    <property type="evidence" value="ECO:0007669"/>
    <property type="project" value="TreeGrafter"/>
</dbReference>
<dbReference type="GO" id="GO:0006325">
    <property type="term" value="P:chromatin organization"/>
    <property type="evidence" value="ECO:0007669"/>
    <property type="project" value="UniProtKB-KW"/>
</dbReference>
<dbReference type="GO" id="GO:0000785">
    <property type="term" value="C:chromatin"/>
    <property type="evidence" value="ECO:0007669"/>
    <property type="project" value="TreeGrafter"/>
</dbReference>
<keyword evidence="4" id="KW-0597">Phosphoprotein</keyword>
<dbReference type="GO" id="GO:0003682">
    <property type="term" value="F:chromatin binding"/>
    <property type="evidence" value="ECO:0007669"/>
    <property type="project" value="TreeGrafter"/>
</dbReference>
<evidence type="ECO:0000313" key="12">
    <source>
        <dbReference type="Proteomes" id="UP000275408"/>
    </source>
</evidence>
<feature type="compositionally biased region" description="Low complexity" evidence="10">
    <location>
        <begin position="437"/>
        <end position="446"/>
    </location>
</feature>
<gene>
    <name evidence="11" type="ORF">pdam_00006489</name>
</gene>
<feature type="region of interest" description="Disordered" evidence="10">
    <location>
        <begin position="543"/>
        <end position="570"/>
    </location>
</feature>
<proteinExistence type="predicted"/>
<accession>A0A3M6THG9</accession>
<sequence length="570" mass="63681">MESDVDCFPLKDVSSVVEVFKTELGKDEPNLAKLSIILGFFETALTCKGSSSSCPGLDKETFDALYGKFQALIHKDFNVNKEQKPASRDFVVNVADLVWSCLSKSYFKDKPHIQNLYSFLTGNESYHVLTILSNRLDCFGVAFAVVAICQALGFNDVHLALSEDHAWVVFGENAAETAEVTWHGKGNEDKRGRPVDFDKTTGQSWLYLNGYPVKCTRHMEVASMVSSINPGITNTSDSIELASLQQQLLWLLYDQGHLKRYPLALGNLGDLEEISPTVDRPPAEEILKEGIKVNQTVYKDQHIYPYTYLGGFYYRQKQYMKAIDCWVKAAYVAGKYNYSKDDEEIFKELYEIANDFIPNILKASTSSAESSESSAAYRAPNLTEDPSFFAFVLQFYDGVCLWEEGGHTPVLHADWAKKLVQSISRFSPDCRSALSSAQGGSLSPAAVPMKNELSGVKPPVTSSDKVEHSNSLQAGVENSSKEKLVLNLKSAKMRGMRDLLATSGKINTSAIKLQLTAQSQVSVPKSRRRTSFKTDDYVYDFGEEVGNEEDDNEEKKRPRKVRKTDRDFVV</sequence>
<keyword evidence="6" id="KW-0805">Transcription regulation</keyword>
<comment type="subcellular location">
    <subcellularLocation>
        <location evidence="1">Nucleus</location>
    </subcellularLocation>
</comment>
<keyword evidence="7" id="KW-0238">DNA-binding</keyword>
<evidence type="ECO:0000256" key="1">
    <source>
        <dbReference type="ARBA" id="ARBA00004123"/>
    </source>
</evidence>
<dbReference type="GO" id="GO:0045786">
    <property type="term" value="P:negative regulation of cell cycle"/>
    <property type="evidence" value="ECO:0007669"/>
    <property type="project" value="TreeGrafter"/>
</dbReference>
<dbReference type="OrthoDB" id="5962932at2759"/>
<dbReference type="GO" id="GO:0000403">
    <property type="term" value="F:Y-form DNA binding"/>
    <property type="evidence" value="ECO:0007669"/>
    <property type="project" value="TreeGrafter"/>
</dbReference>
<evidence type="ECO:0000256" key="8">
    <source>
        <dbReference type="ARBA" id="ARBA00023163"/>
    </source>
</evidence>
<dbReference type="GO" id="GO:0006357">
    <property type="term" value="P:regulation of transcription by RNA polymerase II"/>
    <property type="evidence" value="ECO:0007669"/>
    <property type="project" value="TreeGrafter"/>
</dbReference>
<dbReference type="EMBL" id="RCHS01003571">
    <property type="protein sequence ID" value="RMX40862.1"/>
    <property type="molecule type" value="Genomic_DNA"/>
</dbReference>
<dbReference type="InterPro" id="IPR007747">
    <property type="entry name" value="Menin"/>
</dbReference>
<name>A0A3M6THG9_POCDA</name>
<keyword evidence="9" id="KW-0539">Nucleus</keyword>
<dbReference type="PANTHER" id="PTHR12693">
    <property type="entry name" value="MENIN"/>
    <property type="match status" value="1"/>
</dbReference>
<feature type="compositionally biased region" description="Acidic residues" evidence="10">
    <location>
        <begin position="543"/>
        <end position="552"/>
    </location>
</feature>
<evidence type="ECO:0000256" key="2">
    <source>
        <dbReference type="ARBA" id="ARBA00021162"/>
    </source>
</evidence>
<feature type="region of interest" description="Disordered" evidence="10">
    <location>
        <begin position="437"/>
        <end position="466"/>
    </location>
</feature>
<dbReference type="PANTHER" id="PTHR12693:SF3">
    <property type="entry name" value="MENIN"/>
    <property type="match status" value="1"/>
</dbReference>
<dbReference type="STRING" id="46731.A0A3M6THG9"/>
<keyword evidence="5" id="KW-0156">Chromatin regulator</keyword>
<keyword evidence="3" id="KW-0678">Repressor</keyword>
<evidence type="ECO:0000256" key="4">
    <source>
        <dbReference type="ARBA" id="ARBA00022553"/>
    </source>
</evidence>
<reference evidence="11 12" key="1">
    <citation type="journal article" date="2018" name="Sci. Rep.">
        <title>Comparative analysis of the Pocillopora damicornis genome highlights role of immune system in coral evolution.</title>
        <authorList>
            <person name="Cunning R."/>
            <person name="Bay R.A."/>
            <person name="Gillette P."/>
            <person name="Baker A.C."/>
            <person name="Traylor-Knowles N."/>
        </authorList>
    </citation>
    <scope>NUCLEOTIDE SEQUENCE [LARGE SCALE GENOMIC DNA]</scope>
    <source>
        <strain evidence="11">RSMAS</strain>
        <tissue evidence="11">Whole animal</tissue>
    </source>
</reference>
<dbReference type="Pfam" id="PF05053">
    <property type="entry name" value="Menin"/>
    <property type="match status" value="2"/>
</dbReference>
<dbReference type="Proteomes" id="UP000275408">
    <property type="component" value="Unassembled WGS sequence"/>
</dbReference>
<protein>
    <recommendedName>
        <fullName evidence="2">Menin</fullName>
    </recommendedName>
</protein>
<dbReference type="AlphaFoldDB" id="A0A3M6THG9"/>
<keyword evidence="8" id="KW-0804">Transcription</keyword>
<dbReference type="GO" id="GO:0000976">
    <property type="term" value="F:transcription cis-regulatory region binding"/>
    <property type="evidence" value="ECO:0007669"/>
    <property type="project" value="TreeGrafter"/>
</dbReference>